<dbReference type="InterPro" id="IPR045267">
    <property type="entry name" value="CDK11/PITSLRE_STKc"/>
</dbReference>
<evidence type="ECO:0000256" key="3">
    <source>
        <dbReference type="ARBA" id="ARBA00022527"/>
    </source>
</evidence>
<feature type="compositionally biased region" description="Basic and acidic residues" evidence="10">
    <location>
        <begin position="57"/>
        <end position="79"/>
    </location>
</feature>
<dbReference type="PANTHER" id="PTHR24056:SF107">
    <property type="entry name" value="CYCLIN-DEPENDENT KINASE 11A-RELATED"/>
    <property type="match status" value="1"/>
</dbReference>
<comment type="catalytic activity">
    <reaction evidence="8">
        <text>L-threonyl-[protein] + ATP = O-phospho-L-threonyl-[protein] + ADP + H(+)</text>
        <dbReference type="Rhea" id="RHEA:46608"/>
        <dbReference type="Rhea" id="RHEA-COMP:11060"/>
        <dbReference type="Rhea" id="RHEA-COMP:11605"/>
        <dbReference type="ChEBI" id="CHEBI:15378"/>
        <dbReference type="ChEBI" id="CHEBI:30013"/>
        <dbReference type="ChEBI" id="CHEBI:30616"/>
        <dbReference type="ChEBI" id="CHEBI:61977"/>
        <dbReference type="ChEBI" id="CHEBI:456216"/>
        <dbReference type="EC" id="2.7.11.22"/>
    </reaction>
</comment>
<feature type="compositionally biased region" description="Basic and acidic residues" evidence="10">
    <location>
        <begin position="34"/>
        <end position="45"/>
    </location>
</feature>
<comment type="similarity">
    <text evidence="1">Belongs to the protein kinase superfamily. CMGC Ser/Thr protein kinase family. CDC2/CDKX subfamily.</text>
</comment>
<dbReference type="EC" id="2.7.11.22" evidence="2"/>
<keyword evidence="4" id="KW-0808">Transferase</keyword>
<evidence type="ECO:0000313" key="12">
    <source>
        <dbReference type="Proteomes" id="UP000492821"/>
    </source>
</evidence>
<protein>
    <recommendedName>
        <fullName evidence="2">cyclin-dependent kinase</fullName>
        <ecNumber evidence="2">2.7.11.22</ecNumber>
    </recommendedName>
</protein>
<dbReference type="GO" id="GO:0004693">
    <property type="term" value="F:cyclin-dependent protein serine/threonine kinase activity"/>
    <property type="evidence" value="ECO:0007669"/>
    <property type="project" value="UniProtKB-EC"/>
</dbReference>
<feature type="compositionally biased region" description="Basic and acidic residues" evidence="10">
    <location>
        <begin position="110"/>
        <end position="119"/>
    </location>
</feature>
<feature type="compositionally biased region" description="Polar residues" evidence="10">
    <location>
        <begin position="194"/>
        <end position="207"/>
    </location>
</feature>
<dbReference type="Gene3D" id="1.10.510.10">
    <property type="entry name" value="Transferase(Phosphotransferase) domain 1"/>
    <property type="match status" value="1"/>
</dbReference>
<dbReference type="WBParaSite" id="Pan_g19102.t1">
    <property type="protein sequence ID" value="Pan_g19102.t1"/>
    <property type="gene ID" value="Pan_g19102"/>
</dbReference>
<feature type="domain" description="Protein kinase" evidence="11">
    <location>
        <begin position="298"/>
        <end position="588"/>
    </location>
</feature>
<evidence type="ECO:0000256" key="1">
    <source>
        <dbReference type="ARBA" id="ARBA00006485"/>
    </source>
</evidence>
<dbReference type="PROSITE" id="PS50011">
    <property type="entry name" value="PROTEIN_KINASE_DOM"/>
    <property type="match status" value="1"/>
</dbReference>
<keyword evidence="12" id="KW-1185">Reference proteome</keyword>
<feature type="compositionally biased region" description="Basic and acidic residues" evidence="10">
    <location>
        <begin position="232"/>
        <end position="241"/>
    </location>
</feature>
<evidence type="ECO:0000313" key="13">
    <source>
        <dbReference type="WBParaSite" id="Pan_g19102.t1"/>
    </source>
</evidence>
<keyword evidence="5" id="KW-0547">Nucleotide-binding</keyword>
<comment type="catalytic activity">
    <reaction evidence="9">
        <text>L-seryl-[protein] + ATP = O-phospho-L-seryl-[protein] + ADP + H(+)</text>
        <dbReference type="Rhea" id="RHEA:17989"/>
        <dbReference type="Rhea" id="RHEA-COMP:9863"/>
        <dbReference type="Rhea" id="RHEA-COMP:11604"/>
        <dbReference type="ChEBI" id="CHEBI:15378"/>
        <dbReference type="ChEBI" id="CHEBI:29999"/>
        <dbReference type="ChEBI" id="CHEBI:30616"/>
        <dbReference type="ChEBI" id="CHEBI:83421"/>
        <dbReference type="ChEBI" id="CHEBI:456216"/>
        <dbReference type="EC" id="2.7.11.22"/>
    </reaction>
</comment>
<evidence type="ECO:0000256" key="4">
    <source>
        <dbReference type="ARBA" id="ARBA00022679"/>
    </source>
</evidence>
<feature type="region of interest" description="Disordered" evidence="10">
    <location>
        <begin position="604"/>
        <end position="626"/>
    </location>
</feature>
<evidence type="ECO:0000259" key="11">
    <source>
        <dbReference type="PROSITE" id="PS50011"/>
    </source>
</evidence>
<dbReference type="FunFam" id="1.10.510.10:FF:000533">
    <property type="entry name" value="cyclin-dependent kinase 10"/>
    <property type="match status" value="1"/>
</dbReference>
<dbReference type="FunFam" id="3.30.200.20:FF:000054">
    <property type="entry name" value="Cyclin-dependent kinase 11B"/>
    <property type="match status" value="1"/>
</dbReference>
<evidence type="ECO:0000256" key="2">
    <source>
        <dbReference type="ARBA" id="ARBA00012425"/>
    </source>
</evidence>
<dbReference type="PANTHER" id="PTHR24056">
    <property type="entry name" value="CELL DIVISION PROTEIN KINASE"/>
    <property type="match status" value="1"/>
</dbReference>
<keyword evidence="6" id="KW-0418">Kinase</keyword>
<feature type="compositionally biased region" description="Polar residues" evidence="10">
    <location>
        <begin position="172"/>
        <end position="186"/>
    </location>
</feature>
<dbReference type="GO" id="GO:0005634">
    <property type="term" value="C:nucleus"/>
    <property type="evidence" value="ECO:0007669"/>
    <property type="project" value="TreeGrafter"/>
</dbReference>
<evidence type="ECO:0000256" key="9">
    <source>
        <dbReference type="ARBA" id="ARBA00048367"/>
    </source>
</evidence>
<dbReference type="InterPro" id="IPR008271">
    <property type="entry name" value="Ser/Thr_kinase_AS"/>
</dbReference>
<dbReference type="AlphaFoldDB" id="A0A7E4VBU0"/>
<feature type="compositionally biased region" description="Basic residues" evidence="10">
    <location>
        <begin position="96"/>
        <end position="109"/>
    </location>
</feature>
<accession>A0A7E4VBU0</accession>
<feature type="compositionally biased region" description="Pro residues" evidence="10">
    <location>
        <begin position="612"/>
        <end position="623"/>
    </location>
</feature>
<sequence>MSDGVVSDGETVSVREAQVRQNLLEKRSLKRSKDRAEYREHKVITIDDDDEHFSIQPERKHPRVEPPKRPLSETTANDHSRHRRHSRERDHDRDHHKSSRHHRRHRSRSRTPEKRDRDRREKKHHRTRSPSPTIRKEATPIIQEKQITPPSVSPGIPEKTTSSVEKVKAPSSVESDPNRGLSSSPDSFADAGVSPQQIEVPNGTSAVTPIPEEATTPRAVSKAHSTVEEVESPEKPPIRPIGDDEIREVILDDLTDEQRAALSPEQFRRLDERTQRHYISKLPKYYPGLRGCRSVSEYNCLNKIDEGTFGIVYRAQEKRTGEICALKRLKLERERDGFPITSLREVNLLLMCRDHPNVVNVKEIVVGNHMDKVYLVMEYVEHDLKALVDQLAQRGHKFTTAQIKTLTQQLLAGLDFMHHNWMVHRDLKTSNLLLSHKGVLKIGDFGLARTYGQPLKPFTPVVVTLWYRSPELLLETKTYSTAVDMWSVGCIVAEFFKLKPLFRGSGEIDQLNKIFYQLGSPSVATWPEYETLPLVKKCTFKDYPYNQLRKQFGSDVISEAGLSLLNGFFIYNPRKRLSADEALQSPWFEEQPLPLPPELFPTWPARSEHGKVPPPSRAPPPEPEVTIELDDSTKQLCEQYNIDPRKVKRSNGPYVPRFR</sequence>
<proteinExistence type="inferred from homology"/>
<organism evidence="12 13">
    <name type="scientific">Panagrellus redivivus</name>
    <name type="common">Microworm</name>
    <dbReference type="NCBI Taxonomy" id="6233"/>
    <lineage>
        <taxon>Eukaryota</taxon>
        <taxon>Metazoa</taxon>
        <taxon>Ecdysozoa</taxon>
        <taxon>Nematoda</taxon>
        <taxon>Chromadorea</taxon>
        <taxon>Rhabditida</taxon>
        <taxon>Tylenchina</taxon>
        <taxon>Panagrolaimomorpha</taxon>
        <taxon>Panagrolaimoidea</taxon>
        <taxon>Panagrolaimidae</taxon>
        <taxon>Panagrellus</taxon>
    </lineage>
</organism>
<evidence type="ECO:0000256" key="6">
    <source>
        <dbReference type="ARBA" id="ARBA00022777"/>
    </source>
</evidence>
<keyword evidence="3" id="KW-0723">Serine/threonine-protein kinase</keyword>
<dbReference type="GO" id="GO:0007346">
    <property type="term" value="P:regulation of mitotic cell cycle"/>
    <property type="evidence" value="ECO:0007669"/>
    <property type="project" value="TreeGrafter"/>
</dbReference>
<dbReference type="GO" id="GO:0005524">
    <property type="term" value="F:ATP binding"/>
    <property type="evidence" value="ECO:0007669"/>
    <property type="project" value="UniProtKB-KW"/>
</dbReference>
<dbReference type="SUPFAM" id="SSF56112">
    <property type="entry name" value="Protein kinase-like (PK-like)"/>
    <property type="match status" value="1"/>
</dbReference>
<dbReference type="InterPro" id="IPR011009">
    <property type="entry name" value="Kinase-like_dom_sf"/>
</dbReference>
<dbReference type="InterPro" id="IPR000719">
    <property type="entry name" value="Prot_kinase_dom"/>
</dbReference>
<evidence type="ECO:0000256" key="8">
    <source>
        <dbReference type="ARBA" id="ARBA00047811"/>
    </source>
</evidence>
<dbReference type="SMART" id="SM00220">
    <property type="entry name" value="S_TKc"/>
    <property type="match status" value="1"/>
</dbReference>
<reference evidence="12" key="1">
    <citation type="journal article" date="2013" name="Genetics">
        <title>The draft genome and transcriptome of Panagrellus redivivus are shaped by the harsh demands of a free-living lifestyle.</title>
        <authorList>
            <person name="Srinivasan J."/>
            <person name="Dillman A.R."/>
            <person name="Macchietto M.G."/>
            <person name="Heikkinen L."/>
            <person name="Lakso M."/>
            <person name="Fracchia K.M."/>
            <person name="Antoshechkin I."/>
            <person name="Mortazavi A."/>
            <person name="Wong G."/>
            <person name="Sternberg P.W."/>
        </authorList>
    </citation>
    <scope>NUCLEOTIDE SEQUENCE [LARGE SCALE GENOMIC DNA]</scope>
    <source>
        <strain evidence="12">MT8872</strain>
    </source>
</reference>
<evidence type="ECO:0000256" key="10">
    <source>
        <dbReference type="SAM" id="MobiDB-lite"/>
    </source>
</evidence>
<dbReference type="CDD" id="cd07843">
    <property type="entry name" value="STKc_CDC2L1"/>
    <property type="match status" value="1"/>
</dbReference>
<dbReference type="PROSITE" id="PS00108">
    <property type="entry name" value="PROTEIN_KINASE_ST"/>
    <property type="match status" value="1"/>
</dbReference>
<evidence type="ECO:0000256" key="7">
    <source>
        <dbReference type="ARBA" id="ARBA00022840"/>
    </source>
</evidence>
<keyword evidence="7" id="KW-0067">ATP-binding</keyword>
<dbReference type="Proteomes" id="UP000492821">
    <property type="component" value="Unassembled WGS sequence"/>
</dbReference>
<name>A0A7E4VBU0_PANRE</name>
<reference evidence="13" key="2">
    <citation type="submission" date="2020-10" db="UniProtKB">
        <authorList>
            <consortium name="WormBaseParasite"/>
        </authorList>
    </citation>
    <scope>IDENTIFICATION</scope>
</reference>
<dbReference type="InterPro" id="IPR050108">
    <property type="entry name" value="CDK"/>
</dbReference>
<dbReference type="Gene3D" id="3.30.200.20">
    <property type="entry name" value="Phosphorylase Kinase, domain 1"/>
    <property type="match status" value="1"/>
</dbReference>
<feature type="region of interest" description="Disordered" evidence="10">
    <location>
        <begin position="23"/>
        <end position="241"/>
    </location>
</feature>
<dbReference type="Pfam" id="PF00069">
    <property type="entry name" value="Pkinase"/>
    <property type="match status" value="1"/>
</dbReference>
<dbReference type="GO" id="GO:0040019">
    <property type="term" value="P:positive regulation of embryonic development"/>
    <property type="evidence" value="ECO:0007669"/>
    <property type="project" value="UniProtKB-ARBA"/>
</dbReference>
<evidence type="ECO:0000256" key="5">
    <source>
        <dbReference type="ARBA" id="ARBA00022741"/>
    </source>
</evidence>